<keyword evidence="5" id="KW-1185">Reference proteome</keyword>
<feature type="compositionally biased region" description="Low complexity" evidence="2">
    <location>
        <begin position="372"/>
        <end position="392"/>
    </location>
</feature>
<feature type="region of interest" description="Disordered" evidence="2">
    <location>
        <begin position="548"/>
        <end position="583"/>
    </location>
</feature>
<dbReference type="AlphaFoldDB" id="A0A917PLH1"/>
<evidence type="ECO:0000259" key="3">
    <source>
        <dbReference type="PROSITE" id="PS51826"/>
    </source>
</evidence>
<feature type="compositionally biased region" description="Basic and acidic residues" evidence="2">
    <location>
        <begin position="450"/>
        <end position="462"/>
    </location>
</feature>
<accession>A0A917PLH1</accession>
<comment type="similarity">
    <text evidence="1">Belongs to the 2-oxoacid dehydrogenase family.</text>
</comment>
<feature type="domain" description="Peripheral subunit-binding (PSBD)" evidence="3">
    <location>
        <begin position="3"/>
        <end position="40"/>
    </location>
</feature>
<comment type="caution">
    <text evidence="4">The sequence shown here is derived from an EMBL/GenBank/DDBJ whole genome shotgun (WGS) entry which is preliminary data.</text>
</comment>
<evidence type="ECO:0000313" key="5">
    <source>
        <dbReference type="Proteomes" id="UP000635726"/>
    </source>
</evidence>
<dbReference type="Pfam" id="PF02817">
    <property type="entry name" value="E3_binding"/>
    <property type="match status" value="1"/>
</dbReference>
<dbReference type="GO" id="GO:0016746">
    <property type="term" value="F:acyltransferase activity"/>
    <property type="evidence" value="ECO:0007669"/>
    <property type="project" value="InterPro"/>
</dbReference>
<evidence type="ECO:0000256" key="1">
    <source>
        <dbReference type="ARBA" id="ARBA00007317"/>
    </source>
</evidence>
<feature type="region of interest" description="Disordered" evidence="2">
    <location>
        <begin position="492"/>
        <end position="522"/>
    </location>
</feature>
<dbReference type="PROSITE" id="PS51826">
    <property type="entry name" value="PSBD"/>
    <property type="match status" value="1"/>
</dbReference>
<gene>
    <name evidence="4" type="ORF">GCM10008939_28990</name>
</gene>
<dbReference type="RefSeq" id="WP_188964012.1">
    <property type="nucleotide sequence ID" value="NZ_BMOE01000011.1"/>
</dbReference>
<evidence type="ECO:0000256" key="2">
    <source>
        <dbReference type="SAM" id="MobiDB-lite"/>
    </source>
</evidence>
<feature type="region of interest" description="Disordered" evidence="2">
    <location>
        <begin position="117"/>
        <end position="139"/>
    </location>
</feature>
<organism evidence="4 5">
    <name type="scientific">Deinococcus aquiradiocola</name>
    <dbReference type="NCBI Taxonomy" id="393059"/>
    <lineage>
        <taxon>Bacteria</taxon>
        <taxon>Thermotogati</taxon>
        <taxon>Deinococcota</taxon>
        <taxon>Deinococci</taxon>
        <taxon>Deinococcales</taxon>
        <taxon>Deinococcaceae</taxon>
        <taxon>Deinococcus</taxon>
    </lineage>
</organism>
<feature type="compositionally biased region" description="Low complexity" evidence="2">
    <location>
        <begin position="548"/>
        <end position="559"/>
    </location>
</feature>
<feature type="compositionally biased region" description="Low complexity" evidence="2">
    <location>
        <begin position="567"/>
        <end position="583"/>
    </location>
</feature>
<dbReference type="Proteomes" id="UP000635726">
    <property type="component" value="Unassembled WGS sequence"/>
</dbReference>
<dbReference type="SUPFAM" id="SSF47005">
    <property type="entry name" value="Peripheral subunit-binding domain of 2-oxo acid dehydrogenase complex"/>
    <property type="match status" value="1"/>
</dbReference>
<dbReference type="Gene3D" id="4.10.320.10">
    <property type="entry name" value="E3-binding domain"/>
    <property type="match status" value="1"/>
</dbReference>
<dbReference type="EMBL" id="BMOE01000011">
    <property type="protein sequence ID" value="GGJ83306.1"/>
    <property type="molecule type" value="Genomic_DNA"/>
</dbReference>
<reference evidence="4" key="2">
    <citation type="submission" date="2020-09" db="EMBL/GenBank/DDBJ databases">
        <authorList>
            <person name="Sun Q."/>
            <person name="Ohkuma M."/>
        </authorList>
    </citation>
    <scope>NUCLEOTIDE SEQUENCE</scope>
    <source>
        <strain evidence="4">JCM 14371</strain>
    </source>
</reference>
<evidence type="ECO:0000313" key="4">
    <source>
        <dbReference type="EMBL" id="GGJ83306.1"/>
    </source>
</evidence>
<reference evidence="4" key="1">
    <citation type="journal article" date="2014" name="Int. J. Syst. Evol. Microbiol.">
        <title>Complete genome sequence of Corynebacterium casei LMG S-19264T (=DSM 44701T), isolated from a smear-ripened cheese.</title>
        <authorList>
            <consortium name="US DOE Joint Genome Institute (JGI-PGF)"/>
            <person name="Walter F."/>
            <person name="Albersmeier A."/>
            <person name="Kalinowski J."/>
            <person name="Ruckert C."/>
        </authorList>
    </citation>
    <scope>NUCLEOTIDE SEQUENCE</scope>
    <source>
        <strain evidence="4">JCM 14371</strain>
    </source>
</reference>
<feature type="region of interest" description="Disordered" evidence="2">
    <location>
        <begin position="367"/>
        <end position="393"/>
    </location>
</feature>
<name>A0A917PLH1_9DEIO</name>
<feature type="region of interest" description="Disordered" evidence="2">
    <location>
        <begin position="45"/>
        <end position="66"/>
    </location>
</feature>
<proteinExistence type="inferred from homology"/>
<dbReference type="InterPro" id="IPR004167">
    <property type="entry name" value="PSBD"/>
</dbReference>
<protein>
    <recommendedName>
        <fullName evidence="3">Peripheral subunit-binding (PSBD) domain-containing protein</fullName>
    </recommendedName>
</protein>
<sequence>MDSISPLAKILAEANGIDWRSIQGSGADGSVVEQDILNYLSRVMSGDEEPPATPVDEAPPGWTGEMPPMPVNPSGLQALSAAGVESDITDFVAQQAQAVQAHVPEAQVTAPLSAFSGGTAAEPAPPVQVPPVSPSPVAPAWSAPAVPEITPAAQAQSMDAEVQPVPAPAAPEVSVEYAPTVDADVDDDLEFELDDADGETEGEDIVGDELELSDPEPVAATAYSEPAHVAPLTAYDPAPAYDPSPVDPEDSFLRADDLAVEEEAQPTVPATQEPAPTYAWTAQPAAQAEPAYTEPAHSEPVFAQPAVQESVAAAPVAAQFSTPEPVTETPVQLPTPEVAPAAQVAPAAPETPATGGGFGLGGFLSRLYGNRSSQPESVQPEPVQTEVVQPEPVTEPEPVFIPEPAVDEVAADSEPAVPEQVLGEAMAEQLPHVPDSPVAAPLVADQWREDVQAETSPEHTEAVADTADTDLRPLPTDEVIPEASTLLGHHHEVPQEAPPAHEVPQEASPAHAPESDSDTVSTPAAAGLAVAGLAAAGLGAAAAHHATEPAQAAAVQPEPVHTEPVHAETAQAEQTEPAAHSGPVVPAAAPAAALGQTSVLRLNVDVAALETARAQLSEALFREVPLSLLVARAAARSASTLGLDGPVALGTHAGQALAADLSGDFRASLDDLKRHSDAHAALLVLDAAELGLDELHRGDLSLSVGRTSTQGAALSLRGELDPARGAQFLHEVAGLLGTPIRLLF</sequence>
<feature type="compositionally biased region" description="Pro residues" evidence="2">
    <location>
        <begin position="123"/>
        <end position="137"/>
    </location>
</feature>
<dbReference type="InterPro" id="IPR036625">
    <property type="entry name" value="E3-bd_dom_sf"/>
</dbReference>
<feature type="region of interest" description="Disordered" evidence="2">
    <location>
        <begin position="450"/>
        <end position="475"/>
    </location>
</feature>